<dbReference type="STRING" id="623280.SAMN05660226_00845"/>
<evidence type="ECO:0000256" key="1">
    <source>
        <dbReference type="SAM" id="SignalP"/>
    </source>
</evidence>
<dbReference type="InterPro" id="IPR001466">
    <property type="entry name" value="Beta-lactam-related"/>
</dbReference>
<keyword evidence="1" id="KW-0732">Signal</keyword>
<dbReference type="Proteomes" id="UP000190541">
    <property type="component" value="Unassembled WGS sequence"/>
</dbReference>
<feature type="chain" id="PRO_5012301320" evidence="1">
    <location>
        <begin position="25"/>
        <end position="483"/>
    </location>
</feature>
<dbReference type="AlphaFoldDB" id="A0A1T5AKH9"/>
<dbReference type="SUPFAM" id="SSF56601">
    <property type="entry name" value="beta-lactamase/transpeptidase-like"/>
    <property type="match status" value="1"/>
</dbReference>
<dbReference type="Pfam" id="PF00144">
    <property type="entry name" value="Beta-lactamase"/>
    <property type="match status" value="1"/>
</dbReference>
<evidence type="ECO:0000313" key="4">
    <source>
        <dbReference type="Proteomes" id="UP000190541"/>
    </source>
</evidence>
<dbReference type="InterPro" id="IPR012338">
    <property type="entry name" value="Beta-lactam/transpept-like"/>
</dbReference>
<dbReference type="PANTHER" id="PTHR46825:SF8">
    <property type="entry name" value="BETA-LACTAMASE-RELATED"/>
    <property type="match status" value="1"/>
</dbReference>
<sequence length="483" mass="53451">MFGTMNSIVCALFTLLLSVFSAIAQDEDAQRINQAVFNKIEYHFNLQETDSIYALAGPKFKQSFSLQAFQTVMTQQLYSLGQIQSAELKSYEKGVGVYKLNFLSTPLQVVLGLDSLHRIETLLFQPYAGDPVAEKPEPASPSNAVAAKFDRYVDSVALSYSRKGHTHALAIGIFNAGKTSSFYYGETEKGNKQLPDENTLFEIGSITKTFTATLLAYLDQTQQLSIDDTITKYLPDSVASNPDLQRITLKQLANHTSGLPRLPSNINATAAAHPLDPYRGYSKEHLYAYLKSYQADTPPDSVYLYSNLGFGLLGDILATSYGKPYDEMVQAIICQPLGLKNTTEHPNPESQYVAKVYNQKGEETPLWTFDAFTAHGSLKSTTADLLNYAKAHFKLPESDLEHALARTRQFTYFNPPDTDIGLAWHMNLIGDELVYWHNGGTSGSNSYMAFTPDKRIAIVVLSNTAESVDTIGVAILNFILAMQ</sequence>
<dbReference type="EMBL" id="FUYS01000002">
    <property type="protein sequence ID" value="SKB35370.1"/>
    <property type="molecule type" value="Genomic_DNA"/>
</dbReference>
<protein>
    <submittedName>
        <fullName evidence="3">CubicO group peptidase, beta-lactamase class C family</fullName>
    </submittedName>
</protein>
<dbReference type="PANTHER" id="PTHR46825">
    <property type="entry name" value="D-ALANYL-D-ALANINE-CARBOXYPEPTIDASE/ENDOPEPTIDASE AMPH"/>
    <property type="match status" value="1"/>
</dbReference>
<evidence type="ECO:0000259" key="2">
    <source>
        <dbReference type="Pfam" id="PF00144"/>
    </source>
</evidence>
<proteinExistence type="predicted"/>
<dbReference type="OrthoDB" id="9793489at2"/>
<organism evidence="3 4">
    <name type="scientific">Parapedobacter luteus</name>
    <dbReference type="NCBI Taxonomy" id="623280"/>
    <lineage>
        <taxon>Bacteria</taxon>
        <taxon>Pseudomonadati</taxon>
        <taxon>Bacteroidota</taxon>
        <taxon>Sphingobacteriia</taxon>
        <taxon>Sphingobacteriales</taxon>
        <taxon>Sphingobacteriaceae</taxon>
        <taxon>Parapedobacter</taxon>
    </lineage>
</organism>
<accession>A0A1T5AKH9</accession>
<dbReference type="InterPro" id="IPR050491">
    <property type="entry name" value="AmpC-like"/>
</dbReference>
<evidence type="ECO:0000313" key="3">
    <source>
        <dbReference type="EMBL" id="SKB35370.1"/>
    </source>
</evidence>
<feature type="signal peptide" evidence="1">
    <location>
        <begin position="1"/>
        <end position="24"/>
    </location>
</feature>
<reference evidence="3 4" key="1">
    <citation type="submission" date="2017-02" db="EMBL/GenBank/DDBJ databases">
        <authorList>
            <person name="Peterson S.W."/>
        </authorList>
    </citation>
    <scope>NUCLEOTIDE SEQUENCE [LARGE SCALE GENOMIC DNA]</scope>
    <source>
        <strain evidence="3 4">DSM 22899</strain>
    </source>
</reference>
<feature type="domain" description="Beta-lactamase-related" evidence="2">
    <location>
        <begin position="162"/>
        <end position="467"/>
    </location>
</feature>
<keyword evidence="4" id="KW-1185">Reference proteome</keyword>
<gene>
    <name evidence="3" type="ORF">SAMN05660226_00845</name>
</gene>
<name>A0A1T5AKH9_9SPHI</name>
<dbReference type="Gene3D" id="3.40.710.10">
    <property type="entry name" value="DD-peptidase/beta-lactamase superfamily"/>
    <property type="match status" value="1"/>
</dbReference>